<accession>A0ABW0NG41</accession>
<sequence length="161" mass="16499">MLDLLELLLNIGAVWRIALGCGLALALVAAANAVYPVPAGAWFLLGFVGASVGGVWQAAAASKQAPSPPVTPGRRPRLPSALAFLTVAAIGGLWGYLAELAFGRTFAVLCMLLGPPLLAPVFGILSKERLSPFSVVLASAACLLGYATPHAINLFFQSTGA</sequence>
<feature type="transmembrane region" description="Helical" evidence="1">
    <location>
        <begin position="104"/>
        <end position="126"/>
    </location>
</feature>
<name>A0ABW0NG41_9BURK</name>
<keyword evidence="3" id="KW-1185">Reference proteome</keyword>
<proteinExistence type="predicted"/>
<evidence type="ECO:0000313" key="3">
    <source>
        <dbReference type="Proteomes" id="UP001596037"/>
    </source>
</evidence>
<feature type="transmembrane region" description="Helical" evidence="1">
    <location>
        <begin position="133"/>
        <end position="156"/>
    </location>
</feature>
<reference evidence="3" key="1">
    <citation type="journal article" date="2019" name="Int. J. Syst. Evol. Microbiol.">
        <title>The Global Catalogue of Microorganisms (GCM) 10K type strain sequencing project: providing services to taxonomists for standard genome sequencing and annotation.</title>
        <authorList>
            <consortium name="The Broad Institute Genomics Platform"/>
            <consortium name="The Broad Institute Genome Sequencing Center for Infectious Disease"/>
            <person name="Wu L."/>
            <person name="Ma J."/>
        </authorList>
    </citation>
    <scope>NUCLEOTIDE SEQUENCE [LARGE SCALE GENOMIC DNA]</scope>
    <source>
        <strain evidence="3">CCUG 57401</strain>
    </source>
</reference>
<dbReference type="RefSeq" id="WP_376850659.1">
    <property type="nucleotide sequence ID" value="NZ_JBHSMF010000009.1"/>
</dbReference>
<feature type="transmembrane region" description="Helical" evidence="1">
    <location>
        <begin position="7"/>
        <end position="35"/>
    </location>
</feature>
<gene>
    <name evidence="2" type="ORF">ACFPOE_13560</name>
</gene>
<evidence type="ECO:0000256" key="1">
    <source>
        <dbReference type="SAM" id="Phobius"/>
    </source>
</evidence>
<organism evidence="2 3">
    <name type="scientific">Caenimonas terrae</name>
    <dbReference type="NCBI Taxonomy" id="696074"/>
    <lineage>
        <taxon>Bacteria</taxon>
        <taxon>Pseudomonadati</taxon>
        <taxon>Pseudomonadota</taxon>
        <taxon>Betaproteobacteria</taxon>
        <taxon>Burkholderiales</taxon>
        <taxon>Comamonadaceae</taxon>
        <taxon>Caenimonas</taxon>
    </lineage>
</organism>
<keyword evidence="1" id="KW-0472">Membrane</keyword>
<protein>
    <recommendedName>
        <fullName evidence="4">Tripartite tricarboxylate transporter TctB family protein</fullName>
    </recommendedName>
</protein>
<dbReference type="Proteomes" id="UP001596037">
    <property type="component" value="Unassembled WGS sequence"/>
</dbReference>
<evidence type="ECO:0000313" key="2">
    <source>
        <dbReference type="EMBL" id="MFC5498568.1"/>
    </source>
</evidence>
<comment type="caution">
    <text evidence="2">The sequence shown here is derived from an EMBL/GenBank/DDBJ whole genome shotgun (WGS) entry which is preliminary data.</text>
</comment>
<evidence type="ECO:0008006" key="4">
    <source>
        <dbReference type="Google" id="ProtNLM"/>
    </source>
</evidence>
<keyword evidence="1" id="KW-1133">Transmembrane helix</keyword>
<keyword evidence="1" id="KW-0812">Transmembrane</keyword>
<feature type="transmembrane region" description="Helical" evidence="1">
    <location>
        <begin position="41"/>
        <end position="60"/>
    </location>
</feature>
<feature type="transmembrane region" description="Helical" evidence="1">
    <location>
        <begin position="81"/>
        <end position="98"/>
    </location>
</feature>
<dbReference type="EMBL" id="JBHSMF010000009">
    <property type="protein sequence ID" value="MFC5498568.1"/>
    <property type="molecule type" value="Genomic_DNA"/>
</dbReference>